<dbReference type="Gene3D" id="3.40.50.720">
    <property type="entry name" value="NAD(P)-binding Rossmann-like Domain"/>
    <property type="match status" value="1"/>
</dbReference>
<keyword evidence="3" id="KW-1185">Reference proteome</keyword>
<gene>
    <name evidence="2" type="ORF">NBR_LOCUS6703</name>
</gene>
<organism evidence="4">
    <name type="scientific">Nippostrongylus brasiliensis</name>
    <name type="common">Rat hookworm</name>
    <dbReference type="NCBI Taxonomy" id="27835"/>
    <lineage>
        <taxon>Eukaryota</taxon>
        <taxon>Metazoa</taxon>
        <taxon>Ecdysozoa</taxon>
        <taxon>Nematoda</taxon>
        <taxon>Chromadorea</taxon>
        <taxon>Rhabditida</taxon>
        <taxon>Rhabditina</taxon>
        <taxon>Rhabditomorpha</taxon>
        <taxon>Strongyloidea</taxon>
        <taxon>Heligmosomidae</taxon>
        <taxon>Nippostrongylus</taxon>
    </lineage>
</organism>
<dbReference type="EMBL" id="UYSL01019823">
    <property type="protein sequence ID" value="VDL70292.1"/>
    <property type="molecule type" value="Genomic_DNA"/>
</dbReference>
<dbReference type="WBParaSite" id="NBR_0000670201-mRNA-1">
    <property type="protein sequence ID" value="NBR_0000670201-mRNA-1"/>
    <property type="gene ID" value="NBR_0000670201"/>
</dbReference>
<evidence type="ECO:0000313" key="4">
    <source>
        <dbReference type="WBParaSite" id="NBR_0000670201-mRNA-1"/>
    </source>
</evidence>
<dbReference type="STRING" id="27835.A0A0N4XV97"/>
<dbReference type="AlphaFoldDB" id="A0A0N4XV97"/>
<reference evidence="2 3" key="2">
    <citation type="submission" date="2018-11" db="EMBL/GenBank/DDBJ databases">
        <authorList>
            <consortium name="Pathogen Informatics"/>
        </authorList>
    </citation>
    <scope>NUCLEOTIDE SEQUENCE [LARGE SCALE GENOMIC DNA]</scope>
</reference>
<dbReference type="Pfam" id="PF00106">
    <property type="entry name" value="adh_short"/>
    <property type="match status" value="1"/>
</dbReference>
<name>A0A0N4XV97_NIPBR</name>
<dbReference type="Pfam" id="PF13561">
    <property type="entry name" value="adh_short_C2"/>
    <property type="match status" value="1"/>
</dbReference>
<comment type="similarity">
    <text evidence="1">Belongs to the short-chain dehydrogenases/reductases (SDR) family.</text>
</comment>
<dbReference type="PANTHER" id="PTHR43943">
    <property type="entry name" value="DEHYDROGENASE/REDUCTASE (SDR FAMILY) MEMBER 4"/>
    <property type="match status" value="1"/>
</dbReference>
<evidence type="ECO:0000313" key="2">
    <source>
        <dbReference type="EMBL" id="VDL70292.1"/>
    </source>
</evidence>
<evidence type="ECO:0000256" key="1">
    <source>
        <dbReference type="ARBA" id="ARBA00006484"/>
    </source>
</evidence>
<dbReference type="OMA" id="MSCALVI"/>
<dbReference type="PRINTS" id="PR00081">
    <property type="entry name" value="GDHRDH"/>
</dbReference>
<dbReference type="PANTHER" id="PTHR43943:SF2">
    <property type="entry name" value="DEHYDROGENASE_REDUCTASE 4"/>
    <property type="match status" value="1"/>
</dbReference>
<sequence>MSAPVVLVTGITSSIGKAIVRRLAFAGCKVAAADKCPTSVNEVAEENKKVGGNVVGFAVDVNDKKHRSELIQRVVQEMGGLDSLVIVPPDNTVRGDIMDTTVKQFEQVFNDRLTVPFRLTKEALPALKKSKQVFSKFSETYGLNLIVVVFWNGSVVYLTSCAGYTPGLDIGLFSAASTGVLSLTKNVAANVAKDGVRVNSVCFGMVRNDGSGSFWDTNKSEEGLQQLQSMIPLGRLGRPSDAASLVQFLISPRAR</sequence>
<evidence type="ECO:0000313" key="3">
    <source>
        <dbReference type="Proteomes" id="UP000271162"/>
    </source>
</evidence>
<dbReference type="Proteomes" id="UP000271162">
    <property type="component" value="Unassembled WGS sequence"/>
</dbReference>
<accession>A0A0N4XV97</accession>
<dbReference type="InterPro" id="IPR002347">
    <property type="entry name" value="SDR_fam"/>
</dbReference>
<dbReference type="InterPro" id="IPR036291">
    <property type="entry name" value="NAD(P)-bd_dom_sf"/>
</dbReference>
<protein>
    <submittedName>
        <fullName evidence="4">NAD(P)-binding protein</fullName>
    </submittedName>
</protein>
<dbReference type="CDD" id="cd05233">
    <property type="entry name" value="SDR_c"/>
    <property type="match status" value="1"/>
</dbReference>
<dbReference type="SUPFAM" id="SSF51735">
    <property type="entry name" value="NAD(P)-binding Rossmann-fold domains"/>
    <property type="match status" value="1"/>
</dbReference>
<reference evidence="4" key="1">
    <citation type="submission" date="2017-02" db="UniProtKB">
        <authorList>
            <consortium name="WormBaseParasite"/>
        </authorList>
    </citation>
    <scope>IDENTIFICATION</scope>
</reference>
<proteinExistence type="inferred from homology"/>